<keyword evidence="1" id="KW-0812">Transmembrane</keyword>
<dbReference type="OrthoDB" id="8582979at2"/>
<keyword evidence="3" id="KW-1185">Reference proteome</keyword>
<sequence length="267" mass="30708">MKKYWSFFRIRFIHGLQYRAAALSGMVTQFVWGTMEILLFRAFYESAPQSFPMEFQALSTYIWLQQAFLALYMTWFWESELFHSITTGNVAYELCRPVRLYHMWFVRGLTVRLSKAVLRCMPILVFAWLLPAPYGLTLPGSFHTWFFTLLSMTLGLLFVVAFGMVVYISVFYTISSQGIKLIVTSLSEFLSGAIIPLPFLPDGIREFVNFLPFASAQNVPFRIFGGDLKGHDMYTSLLGQVFWLAVFLVIGQIMERNALKRVVIQGG</sequence>
<protein>
    <submittedName>
        <fullName evidence="2">ABC transporter permease</fullName>
    </submittedName>
</protein>
<proteinExistence type="predicted"/>
<feature type="transmembrane region" description="Helical" evidence="1">
    <location>
        <begin position="20"/>
        <end position="40"/>
    </location>
</feature>
<feature type="transmembrane region" description="Helical" evidence="1">
    <location>
        <begin position="181"/>
        <end position="200"/>
    </location>
</feature>
<organism evidence="2 3">
    <name type="scientific">Lacrimispora celerecrescens</name>
    <dbReference type="NCBI Taxonomy" id="29354"/>
    <lineage>
        <taxon>Bacteria</taxon>
        <taxon>Bacillati</taxon>
        <taxon>Bacillota</taxon>
        <taxon>Clostridia</taxon>
        <taxon>Lachnospirales</taxon>
        <taxon>Lachnospiraceae</taxon>
        <taxon>Lacrimispora</taxon>
    </lineage>
</organism>
<dbReference type="EMBL" id="JPME01000008">
    <property type="protein sequence ID" value="KEZ90910.1"/>
    <property type="molecule type" value="Genomic_DNA"/>
</dbReference>
<evidence type="ECO:0000256" key="1">
    <source>
        <dbReference type="SAM" id="Phobius"/>
    </source>
</evidence>
<feature type="transmembrane region" description="Helical" evidence="1">
    <location>
        <begin position="146"/>
        <end position="174"/>
    </location>
</feature>
<comment type="caution">
    <text evidence="2">The sequence shown here is derived from an EMBL/GenBank/DDBJ whole genome shotgun (WGS) entry which is preliminary data.</text>
</comment>
<feature type="transmembrane region" description="Helical" evidence="1">
    <location>
        <begin position="60"/>
        <end position="77"/>
    </location>
</feature>
<keyword evidence="1" id="KW-1133">Transmembrane helix</keyword>
<feature type="transmembrane region" description="Helical" evidence="1">
    <location>
        <begin position="233"/>
        <end position="251"/>
    </location>
</feature>
<gene>
    <name evidence="2" type="ORF">IO98_05865</name>
</gene>
<reference evidence="2 3" key="1">
    <citation type="submission" date="2014-07" db="EMBL/GenBank/DDBJ databases">
        <title>Draft genome of Clostridium celerecrescens 152B isolated from sediments associated with methane hydrate from Krishna Godavari basin.</title>
        <authorList>
            <person name="Honkalas V.S."/>
            <person name="Dabir A.P."/>
            <person name="Arora P."/>
            <person name="Dhakephalkar P.K."/>
        </authorList>
    </citation>
    <scope>NUCLEOTIDE SEQUENCE [LARGE SCALE GENOMIC DNA]</scope>
    <source>
        <strain evidence="2 3">152B</strain>
    </source>
</reference>
<dbReference type="PANTHER" id="PTHR36832:SF2">
    <property type="entry name" value="INTEGRAL MEMBRANE PROTEIN"/>
    <property type="match status" value="1"/>
</dbReference>
<evidence type="ECO:0000313" key="3">
    <source>
        <dbReference type="Proteomes" id="UP000028525"/>
    </source>
</evidence>
<name>A0A084JPM6_9FIRM</name>
<dbReference type="RefSeq" id="WP_038278917.1">
    <property type="nucleotide sequence ID" value="NZ_JPME01000008.1"/>
</dbReference>
<evidence type="ECO:0000313" key="2">
    <source>
        <dbReference type="EMBL" id="KEZ90910.1"/>
    </source>
</evidence>
<accession>A0A084JPM6</accession>
<dbReference type="AlphaFoldDB" id="A0A084JPM6"/>
<dbReference type="PANTHER" id="PTHR36832">
    <property type="entry name" value="SLR1174 PROTEIN-RELATED"/>
    <property type="match status" value="1"/>
</dbReference>
<keyword evidence="1" id="KW-0472">Membrane</keyword>
<dbReference type="STRING" id="29354.IO98_05865"/>
<feature type="transmembrane region" description="Helical" evidence="1">
    <location>
        <begin position="116"/>
        <end position="134"/>
    </location>
</feature>
<dbReference type="Proteomes" id="UP000028525">
    <property type="component" value="Unassembled WGS sequence"/>
</dbReference>